<evidence type="ECO:0000256" key="1">
    <source>
        <dbReference type="ARBA" id="ARBA00004123"/>
    </source>
</evidence>
<reference evidence="7" key="1">
    <citation type="journal article" date="2022" name="Proc. Natl. Acad. Sci. U.S.A.">
        <title>Life cycle and functional genomics of the unicellular red alga Galdieria for elucidating algal and plant evolution and industrial use.</title>
        <authorList>
            <person name="Hirooka S."/>
            <person name="Itabashi T."/>
            <person name="Ichinose T.M."/>
            <person name="Onuma R."/>
            <person name="Fujiwara T."/>
            <person name="Yamashita S."/>
            <person name="Jong L.W."/>
            <person name="Tomita R."/>
            <person name="Iwane A.H."/>
            <person name="Miyagishima S.Y."/>
        </authorList>
    </citation>
    <scope>NUCLEOTIDE SEQUENCE</scope>
    <source>
        <strain evidence="7">NBRC 102759</strain>
    </source>
</reference>
<dbReference type="Proteomes" id="UP001061958">
    <property type="component" value="Unassembled WGS sequence"/>
</dbReference>
<comment type="caution">
    <text evidence="7">The sequence shown here is derived from an EMBL/GenBank/DDBJ whole genome shotgun (WGS) entry which is preliminary data.</text>
</comment>
<organism evidence="7 8">
    <name type="scientific">Galdieria partita</name>
    <dbReference type="NCBI Taxonomy" id="83374"/>
    <lineage>
        <taxon>Eukaryota</taxon>
        <taxon>Rhodophyta</taxon>
        <taxon>Bangiophyceae</taxon>
        <taxon>Galdieriales</taxon>
        <taxon>Galdieriaceae</taxon>
        <taxon>Galdieria</taxon>
    </lineage>
</organism>
<evidence type="ECO:0000256" key="2">
    <source>
        <dbReference type="ARBA" id="ARBA00007299"/>
    </source>
</evidence>
<dbReference type="EMBL" id="BQMJ01000028">
    <property type="protein sequence ID" value="GJQ11852.1"/>
    <property type="molecule type" value="Genomic_DNA"/>
</dbReference>
<dbReference type="AlphaFoldDB" id="A0A9C7PXU1"/>
<gene>
    <name evidence="7" type="ORF">GpartN1_g3643.t1</name>
</gene>
<dbReference type="Pfam" id="PF04042">
    <property type="entry name" value="DNA_pol_E_B"/>
    <property type="match status" value="1"/>
</dbReference>
<keyword evidence="4" id="KW-0235">DNA replication</keyword>
<protein>
    <recommendedName>
        <fullName evidence="3">DNA polymerase alpha subunit B</fullName>
    </recommendedName>
</protein>
<proteinExistence type="inferred from homology"/>
<comment type="similarity">
    <text evidence="2">Belongs to the DNA polymerase alpha subunit B family.</text>
</comment>
<dbReference type="InterPro" id="IPR016722">
    <property type="entry name" value="DNA_pol_alpha_bsu"/>
</dbReference>
<keyword evidence="5" id="KW-0539">Nucleus</keyword>
<name>A0A9C7PXU1_9RHOD</name>
<evidence type="ECO:0000259" key="6">
    <source>
        <dbReference type="Pfam" id="PF04042"/>
    </source>
</evidence>
<dbReference type="GO" id="GO:0006270">
    <property type="term" value="P:DNA replication initiation"/>
    <property type="evidence" value="ECO:0007669"/>
    <property type="project" value="TreeGrafter"/>
</dbReference>
<feature type="domain" description="DNA polymerase alpha/delta/epsilon subunit B" evidence="6">
    <location>
        <begin position="374"/>
        <end position="566"/>
    </location>
</feature>
<evidence type="ECO:0000256" key="5">
    <source>
        <dbReference type="ARBA" id="ARBA00023242"/>
    </source>
</evidence>
<dbReference type="InterPro" id="IPR007185">
    <property type="entry name" value="DNA_pol_a/d/e_bsu"/>
</dbReference>
<evidence type="ECO:0000313" key="8">
    <source>
        <dbReference type="Proteomes" id="UP001061958"/>
    </source>
</evidence>
<dbReference type="PANTHER" id="PTHR23061">
    <property type="entry name" value="DNA POLYMERASE 2 ALPHA 70 KDA SUBUNIT"/>
    <property type="match status" value="1"/>
</dbReference>
<dbReference type="GO" id="GO:0003677">
    <property type="term" value="F:DNA binding"/>
    <property type="evidence" value="ECO:0007669"/>
    <property type="project" value="InterPro"/>
</dbReference>
<accession>A0A9C7PXU1</accession>
<dbReference type="GO" id="GO:0005658">
    <property type="term" value="C:alpha DNA polymerase:primase complex"/>
    <property type="evidence" value="ECO:0007669"/>
    <property type="project" value="TreeGrafter"/>
</dbReference>
<dbReference type="OrthoDB" id="5717at2759"/>
<reference evidence="7" key="2">
    <citation type="submission" date="2022-01" db="EMBL/GenBank/DDBJ databases">
        <authorList>
            <person name="Hirooka S."/>
            <person name="Miyagishima S.Y."/>
        </authorList>
    </citation>
    <scope>NUCLEOTIDE SEQUENCE</scope>
    <source>
        <strain evidence="7">NBRC 102759</strain>
    </source>
</reference>
<sequence length="638" mass="72575">MDPLPDVQRAVEAALLKRGYEDVLRNEQILQEIVKLCSKHNITVEKLLLKHDLLLMNNLLPHDTLTLDILNRLDAEFQQNKTVNSCKENDFRVANFQSRFSAPRQLVSSLDDLFDVSWSNKPTCSQLDGSFHGDLVSEDSPSVQLDSPPFSPVRGIIRSQPRAPQSASDCDFILEGDLDPIDSVAETRNSGEVLDEYIGKDYQTLTSDGSVQRMEYIDLVWETRSKFLYISGETENPTQIYEQHVEKSCKMMLSKIQKCSEDSINWPLSWDYLPVSNEKHLLAGYIRRIDKGPKGIQVILDGTQSHLFYVDVSRIHSYSLFPGAVVLFEGTKCQDGFFQAECVYNLSQLHDTDQMNECYEMRQPMETITKEMQIFVASGPYTVSTNLRYDPLKRLLDKVEMMKPDLVILSGPFLDENHRLVENGPTEVSYEDIVAKRVGILLERCFSRISTKCIIIPHLQDVFHHFTYPQKAYDSSVFFPLKKPDNICFLDNPTVFRLGHIYISTTSIPVLDDLSSIAYIKTPSHKGRIAALCETLIDEESFYPIFPPAPQRPVDYSNVQTVKLDPAKTRLLILTSSLKPFTQRLKNGIVCVNPGRLSKGVNNGSFAFISHCFKGLSNEEEKEQVNFSNSTRVKIIRN</sequence>
<dbReference type="PANTHER" id="PTHR23061:SF12">
    <property type="entry name" value="DNA POLYMERASE ALPHA SUBUNIT B"/>
    <property type="match status" value="1"/>
</dbReference>
<keyword evidence="8" id="KW-1185">Reference proteome</keyword>
<dbReference type="Gene3D" id="3.60.21.60">
    <property type="match status" value="2"/>
</dbReference>
<evidence type="ECO:0000256" key="3">
    <source>
        <dbReference type="ARBA" id="ARBA00018596"/>
    </source>
</evidence>
<comment type="subcellular location">
    <subcellularLocation>
        <location evidence="1">Nucleus</location>
    </subcellularLocation>
</comment>
<evidence type="ECO:0000256" key="4">
    <source>
        <dbReference type="ARBA" id="ARBA00022705"/>
    </source>
</evidence>
<evidence type="ECO:0000313" key="7">
    <source>
        <dbReference type="EMBL" id="GJQ11852.1"/>
    </source>
</evidence>